<protein>
    <submittedName>
        <fullName evidence="2">ATP-binding cassette domain-containing protein</fullName>
    </submittedName>
</protein>
<organism evidence="2 3">
    <name type="scientific">Iningainema tapete BLCC-T55</name>
    <dbReference type="NCBI Taxonomy" id="2748662"/>
    <lineage>
        <taxon>Bacteria</taxon>
        <taxon>Bacillati</taxon>
        <taxon>Cyanobacteriota</taxon>
        <taxon>Cyanophyceae</taxon>
        <taxon>Nostocales</taxon>
        <taxon>Scytonemataceae</taxon>
        <taxon>Iningainema tapete</taxon>
    </lineage>
</organism>
<evidence type="ECO:0000259" key="1">
    <source>
        <dbReference type="Pfam" id="PF00005"/>
    </source>
</evidence>
<keyword evidence="2" id="KW-0547">Nucleotide-binding</keyword>
<dbReference type="Gene3D" id="3.40.50.300">
    <property type="entry name" value="P-loop containing nucleotide triphosphate hydrolases"/>
    <property type="match status" value="1"/>
</dbReference>
<keyword evidence="2" id="KW-0067">ATP-binding</keyword>
<name>A0A8J6XGV4_9CYAN</name>
<dbReference type="EMBL" id="JACXAE010000084">
    <property type="protein sequence ID" value="MBD2775659.1"/>
    <property type="molecule type" value="Genomic_DNA"/>
</dbReference>
<dbReference type="GO" id="GO:0005524">
    <property type="term" value="F:ATP binding"/>
    <property type="evidence" value="ECO:0007669"/>
    <property type="project" value="UniProtKB-KW"/>
</dbReference>
<keyword evidence="3" id="KW-1185">Reference proteome</keyword>
<comment type="caution">
    <text evidence="2">The sequence shown here is derived from an EMBL/GenBank/DDBJ whole genome shotgun (WGS) entry which is preliminary data.</text>
</comment>
<dbReference type="InterPro" id="IPR027417">
    <property type="entry name" value="P-loop_NTPase"/>
</dbReference>
<dbReference type="Pfam" id="PF00005">
    <property type="entry name" value="ABC_tran"/>
    <property type="match status" value="1"/>
</dbReference>
<dbReference type="SUPFAM" id="SSF52540">
    <property type="entry name" value="P-loop containing nucleoside triphosphate hydrolases"/>
    <property type="match status" value="1"/>
</dbReference>
<dbReference type="RefSeq" id="WP_190834386.1">
    <property type="nucleotide sequence ID" value="NZ_CAWPPI010000084.1"/>
</dbReference>
<evidence type="ECO:0000313" key="2">
    <source>
        <dbReference type="EMBL" id="MBD2775659.1"/>
    </source>
</evidence>
<reference evidence="2" key="1">
    <citation type="submission" date="2020-09" db="EMBL/GenBank/DDBJ databases">
        <title>Iningainema tapete sp. nov. (Scytonemataceae, Cyanobacteria) from greenhouses in central Florida (USA) produces two types of nodularin with biosynthetic potential for microcystin-LR and anabaenopeptins.</title>
        <authorList>
            <person name="Berthold D.E."/>
            <person name="Lefler F.W."/>
            <person name="Huang I.-S."/>
            <person name="Abdulla H."/>
            <person name="Zimba P.V."/>
            <person name="Laughinghouse H.D. IV."/>
        </authorList>
    </citation>
    <scope>NUCLEOTIDE SEQUENCE</scope>
    <source>
        <strain evidence="2">BLCCT55</strain>
    </source>
</reference>
<dbReference type="AlphaFoldDB" id="A0A8J6XGV4"/>
<dbReference type="InterPro" id="IPR003439">
    <property type="entry name" value="ABC_transporter-like_ATP-bd"/>
</dbReference>
<evidence type="ECO:0000313" key="3">
    <source>
        <dbReference type="Proteomes" id="UP000629098"/>
    </source>
</evidence>
<accession>A0A8J6XGV4</accession>
<sequence>MKTTKATNIHLEERSQKRRNLIDIQGANLLVTNRLLIKNINLHVSVGDRVAIAGANGSGKSSLVNRHH</sequence>
<proteinExistence type="predicted"/>
<gene>
    <name evidence="2" type="ORF">ICL16_27280</name>
</gene>
<dbReference type="Proteomes" id="UP000629098">
    <property type="component" value="Unassembled WGS sequence"/>
</dbReference>
<feature type="domain" description="ABC transporter" evidence="1">
    <location>
        <begin position="37"/>
        <end position="65"/>
    </location>
</feature>
<dbReference type="GO" id="GO:0016887">
    <property type="term" value="F:ATP hydrolysis activity"/>
    <property type="evidence" value="ECO:0007669"/>
    <property type="project" value="InterPro"/>
</dbReference>